<sequence>MFRQFLHGARSTKNPAEPSRFRKLMAEHGPAAMLTYSAVSAASIGSCYVAVSSGVFERVKCQLLSAWTAAATNVDGVETAFTQSIKDAEAAVIRGIGSAEKGILLGIEQAEVAIKEGIHNTEEAIKEGLHNTEEAIKEGIHHTEAAIKEGIHNTEEAFKEGISNTRTAVEHMGFSDGDREESLLSGHGATIAAVWVAHNVMFPVRLGLTAALTPVVASKMKGSRLDVLIRRVTLAGQTKLGDTRVLVSKFVGLRK</sequence>
<proteinExistence type="predicted"/>
<keyword evidence="2" id="KW-1185">Reference proteome</keyword>
<dbReference type="InterPro" id="IPR045866">
    <property type="entry name" value="FAM210A/B-like"/>
</dbReference>
<dbReference type="EMBL" id="QEAP01000350">
    <property type="protein sequence ID" value="TPX68623.1"/>
    <property type="molecule type" value="Genomic_DNA"/>
</dbReference>
<dbReference type="Proteomes" id="UP000320333">
    <property type="component" value="Unassembled WGS sequence"/>
</dbReference>
<protein>
    <submittedName>
        <fullName evidence="1">Uncharacterized protein</fullName>
    </submittedName>
</protein>
<dbReference type="STRING" id="246404.A0A507EX34"/>
<comment type="caution">
    <text evidence="1">The sequence shown here is derived from an EMBL/GenBank/DDBJ whole genome shotgun (WGS) entry which is preliminary data.</text>
</comment>
<dbReference type="OrthoDB" id="426386at2759"/>
<name>A0A507EX34_9FUNG</name>
<evidence type="ECO:0000313" key="1">
    <source>
        <dbReference type="EMBL" id="TPX68623.1"/>
    </source>
</evidence>
<dbReference type="PANTHER" id="PTHR21377:SF0">
    <property type="entry name" value="PROTEIN FAM210B, MITOCHONDRIAL"/>
    <property type="match status" value="1"/>
</dbReference>
<dbReference type="GO" id="GO:0005739">
    <property type="term" value="C:mitochondrion"/>
    <property type="evidence" value="ECO:0007669"/>
    <property type="project" value="TreeGrafter"/>
</dbReference>
<dbReference type="AlphaFoldDB" id="A0A507EX34"/>
<dbReference type="Gene3D" id="1.20.120.20">
    <property type="entry name" value="Apolipoprotein"/>
    <property type="match status" value="1"/>
</dbReference>
<evidence type="ECO:0000313" key="2">
    <source>
        <dbReference type="Proteomes" id="UP000320333"/>
    </source>
</evidence>
<dbReference type="PANTHER" id="PTHR21377">
    <property type="entry name" value="PROTEIN FAM210B, MITOCHONDRIAL"/>
    <property type="match status" value="1"/>
</dbReference>
<reference evidence="1 2" key="1">
    <citation type="journal article" date="2019" name="Sci. Rep.">
        <title>Comparative genomics of chytrid fungi reveal insights into the obligate biotrophic and pathogenic lifestyle of Synchytrium endobioticum.</title>
        <authorList>
            <person name="van de Vossenberg B.T.L.H."/>
            <person name="Warris S."/>
            <person name="Nguyen H.D.T."/>
            <person name="van Gent-Pelzer M.P.E."/>
            <person name="Joly D.L."/>
            <person name="van de Geest H.C."/>
            <person name="Bonants P.J.M."/>
            <person name="Smith D.S."/>
            <person name="Levesque C.A."/>
            <person name="van der Lee T.A.J."/>
        </authorList>
    </citation>
    <scope>NUCLEOTIDE SEQUENCE [LARGE SCALE GENOMIC DNA]</scope>
    <source>
        <strain evidence="1 2">CBS 675.73</strain>
    </source>
</reference>
<organism evidence="1 2">
    <name type="scientific">Chytriomyces confervae</name>
    <dbReference type="NCBI Taxonomy" id="246404"/>
    <lineage>
        <taxon>Eukaryota</taxon>
        <taxon>Fungi</taxon>
        <taxon>Fungi incertae sedis</taxon>
        <taxon>Chytridiomycota</taxon>
        <taxon>Chytridiomycota incertae sedis</taxon>
        <taxon>Chytridiomycetes</taxon>
        <taxon>Chytridiales</taxon>
        <taxon>Chytriomycetaceae</taxon>
        <taxon>Chytriomyces</taxon>
    </lineage>
</organism>
<gene>
    <name evidence="1" type="ORF">CcCBS67573_g07134</name>
</gene>
<accession>A0A507EX34</accession>